<dbReference type="Gene3D" id="3.40.50.1820">
    <property type="entry name" value="alpha/beta hydrolase"/>
    <property type="match status" value="1"/>
</dbReference>
<feature type="domain" description="Serine aminopeptidase S33" evidence="2">
    <location>
        <begin position="71"/>
        <end position="172"/>
    </location>
</feature>
<name>A0A084ERN3_MYCCA</name>
<protein>
    <recommendedName>
        <fullName evidence="2">Serine aminopeptidase S33 domain-containing protein</fullName>
    </recommendedName>
</protein>
<proteinExistence type="predicted"/>
<evidence type="ECO:0000313" key="4">
    <source>
        <dbReference type="Proteomes" id="UP000028533"/>
    </source>
</evidence>
<keyword evidence="1" id="KW-0472">Membrane</keyword>
<keyword evidence="1" id="KW-0812">Transmembrane</keyword>
<evidence type="ECO:0000313" key="3">
    <source>
        <dbReference type="EMBL" id="KEZ20625.1"/>
    </source>
</evidence>
<dbReference type="PANTHER" id="PTHR12277">
    <property type="entry name" value="ALPHA/BETA HYDROLASE DOMAIN-CONTAINING PROTEIN"/>
    <property type="match status" value="1"/>
</dbReference>
<evidence type="ECO:0000256" key="1">
    <source>
        <dbReference type="SAM" id="Phobius"/>
    </source>
</evidence>
<dbReference type="InterPro" id="IPR022742">
    <property type="entry name" value="Hydrolase_4"/>
</dbReference>
<dbReference type="Proteomes" id="UP000028533">
    <property type="component" value="Unassembled WGS sequence"/>
</dbReference>
<organism evidence="3 4">
    <name type="scientific">Mycoplasma capricolum subsp. capricolum 14232</name>
    <dbReference type="NCBI Taxonomy" id="1188238"/>
    <lineage>
        <taxon>Bacteria</taxon>
        <taxon>Bacillati</taxon>
        <taxon>Mycoplasmatota</taxon>
        <taxon>Mollicutes</taxon>
        <taxon>Mycoplasmataceae</taxon>
        <taxon>Mycoplasma</taxon>
    </lineage>
</organism>
<sequence length="313" mass="36841">MILSLYVWIQLKKKLKKRVSYQESLDFEYQIANENGYSFDHLDLSGFNKEYKTITTRFGDLKLFKHGVGDTVIIYCHGILSNNRNAIKFLDYCFSRNITLIAYDNFGWGESAKFGKCTLGKKEADLLKDVIDFVKKDLKPKKLVIYGESMGGGTIYSFISKYKNKIADKFIVDAGYNSFFDNVIQSGFKKVSYLIYLTYLFLPLLFLISHYPIKKFIKLKDFKNLNNVLHIQSKSDTLVNYNHAKKHLKYLKNQHIYSKNIRHCMGIDYLRDEHYKVLDKWIKVEKKIIKSAQLVLIFYIFKMITFLTIWTNN</sequence>
<dbReference type="Pfam" id="PF12146">
    <property type="entry name" value="Hydrolase_4"/>
    <property type="match status" value="1"/>
</dbReference>
<keyword evidence="1" id="KW-1133">Transmembrane helix</keyword>
<accession>A0A084ERN3</accession>
<feature type="transmembrane region" description="Helical" evidence="1">
    <location>
        <begin position="193"/>
        <end position="213"/>
    </location>
</feature>
<comment type="caution">
    <text evidence="3">The sequence shown here is derived from an EMBL/GenBank/DDBJ whole genome shotgun (WGS) entry which is preliminary data.</text>
</comment>
<dbReference type="RefSeq" id="WP_230577270.1">
    <property type="nucleotide sequence ID" value="NZ_JFDO01000004.1"/>
</dbReference>
<dbReference type="PANTHER" id="PTHR12277:SF81">
    <property type="entry name" value="PROTEIN ABHD13"/>
    <property type="match status" value="1"/>
</dbReference>
<reference evidence="3 4" key="1">
    <citation type="submission" date="2014-02" db="EMBL/GenBank/DDBJ databases">
        <title>Genome sequence of Mycoplasma capricolum subsp. capricolum strain 14232.</title>
        <authorList>
            <person name="Sirand-Pugnet P."/>
            <person name="Breton M."/>
            <person name="Dordet-Frisoni E."/>
            <person name="Baranowski E."/>
            <person name="Barre A."/>
            <person name="Couture C."/>
            <person name="Dupuy V."/>
            <person name="Gaurivaud P."/>
            <person name="Jacob D."/>
            <person name="Lemaitre C."/>
            <person name="Manso-Silvan L."/>
            <person name="Nikolski M."/>
            <person name="Nouvel L.-X."/>
            <person name="Poumarat F."/>
            <person name="Tardy F."/>
            <person name="Thebault P."/>
            <person name="Theil S."/>
            <person name="Citti C."/>
            <person name="Thiaucourt F."/>
            <person name="Blanchard A."/>
        </authorList>
    </citation>
    <scope>NUCLEOTIDE SEQUENCE [LARGE SCALE GENOMIC DNA]</scope>
    <source>
        <strain evidence="3 4">14232</strain>
    </source>
</reference>
<feature type="transmembrane region" description="Helical" evidence="1">
    <location>
        <begin position="292"/>
        <end position="310"/>
    </location>
</feature>
<dbReference type="SUPFAM" id="SSF53474">
    <property type="entry name" value="alpha/beta-Hydrolases"/>
    <property type="match status" value="1"/>
</dbReference>
<dbReference type="InterPro" id="IPR029058">
    <property type="entry name" value="AB_hydrolase_fold"/>
</dbReference>
<dbReference type="EMBL" id="JFDO01000004">
    <property type="protein sequence ID" value="KEZ20625.1"/>
    <property type="molecule type" value="Genomic_DNA"/>
</dbReference>
<gene>
    <name evidence="3" type="ORF">MCAPa_2050</name>
</gene>
<evidence type="ECO:0000259" key="2">
    <source>
        <dbReference type="Pfam" id="PF12146"/>
    </source>
</evidence>
<dbReference type="AlphaFoldDB" id="A0A084ERN3"/>